<dbReference type="PANTHER" id="PTHR43867">
    <property type="entry name" value="CELLULOSE SYNTHASE CATALYTIC SUBUNIT A [UDP-FORMING]"/>
    <property type="match status" value="1"/>
</dbReference>
<evidence type="ECO:0000256" key="11">
    <source>
        <dbReference type="ARBA" id="ARBA00023136"/>
    </source>
</evidence>
<protein>
    <recommendedName>
        <fullName evidence="4">Glucans biosynthesis glucosyltransferase H</fullName>
    </recommendedName>
</protein>
<keyword evidence="10 13" id="KW-1133">Transmembrane helix</keyword>
<dbReference type="EMBL" id="JAHZUY010000079">
    <property type="protein sequence ID" value="MBW8271234.1"/>
    <property type="molecule type" value="Genomic_DNA"/>
</dbReference>
<dbReference type="Pfam" id="PF13632">
    <property type="entry name" value="Glyco_trans_2_3"/>
    <property type="match status" value="1"/>
</dbReference>
<feature type="domain" description="Glycosyltransferase 2-like" evidence="14">
    <location>
        <begin position="195"/>
        <end position="411"/>
    </location>
</feature>
<evidence type="ECO:0000256" key="7">
    <source>
        <dbReference type="ARBA" id="ARBA00022676"/>
    </source>
</evidence>
<gene>
    <name evidence="15" type="primary">mdoH</name>
    <name evidence="15" type="ORF">K1J50_17295</name>
</gene>
<evidence type="ECO:0000256" key="2">
    <source>
        <dbReference type="ARBA" id="ARBA00005001"/>
    </source>
</evidence>
<name>A0ABS7F703_9PROT</name>
<keyword evidence="8 15" id="KW-0808">Transferase</keyword>
<dbReference type="Proteomes" id="UP001519924">
    <property type="component" value="Unassembled WGS sequence"/>
</dbReference>
<keyword evidence="11 13" id="KW-0472">Membrane</keyword>
<evidence type="ECO:0000256" key="8">
    <source>
        <dbReference type="ARBA" id="ARBA00022679"/>
    </source>
</evidence>
<dbReference type="RefSeq" id="WP_220119009.1">
    <property type="nucleotide sequence ID" value="NZ_JAHZUY010000079.1"/>
</dbReference>
<dbReference type="Gene3D" id="3.90.550.10">
    <property type="entry name" value="Spore Coat Polysaccharide Biosynthesis Protein SpsA, Chain A"/>
    <property type="match status" value="1"/>
</dbReference>
<evidence type="ECO:0000259" key="14">
    <source>
        <dbReference type="Pfam" id="PF13632"/>
    </source>
</evidence>
<keyword evidence="7 15" id="KW-0328">Glycosyltransferase</keyword>
<dbReference type="SUPFAM" id="SSF53448">
    <property type="entry name" value="Nucleotide-diphospho-sugar transferases"/>
    <property type="match status" value="1"/>
</dbReference>
<evidence type="ECO:0000313" key="15">
    <source>
        <dbReference type="EMBL" id="MBW8271234.1"/>
    </source>
</evidence>
<comment type="subcellular location">
    <subcellularLocation>
        <location evidence="1">Cell inner membrane</location>
        <topology evidence="1">Multi-pass membrane protein</topology>
    </subcellularLocation>
</comment>
<keyword evidence="16" id="KW-1185">Reference proteome</keyword>
<feature type="transmembrane region" description="Helical" evidence="13">
    <location>
        <begin position="527"/>
        <end position="547"/>
    </location>
</feature>
<feature type="transmembrane region" description="Helical" evidence="13">
    <location>
        <begin position="40"/>
        <end position="64"/>
    </location>
</feature>
<feature type="transmembrane region" description="Helical" evidence="13">
    <location>
        <begin position="366"/>
        <end position="387"/>
    </location>
</feature>
<evidence type="ECO:0000313" key="16">
    <source>
        <dbReference type="Proteomes" id="UP001519924"/>
    </source>
</evidence>
<dbReference type="GO" id="GO:0016757">
    <property type="term" value="F:glycosyltransferase activity"/>
    <property type="evidence" value="ECO:0007669"/>
    <property type="project" value="UniProtKB-KW"/>
</dbReference>
<keyword evidence="5" id="KW-1003">Cell membrane</keyword>
<feature type="transmembrane region" description="Helical" evidence="13">
    <location>
        <begin position="399"/>
        <end position="417"/>
    </location>
</feature>
<reference evidence="15 16" key="1">
    <citation type="submission" date="2021-08" db="EMBL/GenBank/DDBJ databases">
        <title>Caldovatus sediminis gen. nov., sp. nov., a moderately thermophilic bacterium isolated from a hot spring.</title>
        <authorList>
            <person name="Hu C.-J."/>
            <person name="Li W.-J."/>
            <person name="Xian W.-D."/>
        </authorList>
    </citation>
    <scope>NUCLEOTIDE SEQUENCE [LARGE SCALE GENOMIC DNA]</scope>
    <source>
        <strain evidence="15 16">SYSU G05006</strain>
    </source>
</reference>
<feature type="region of interest" description="Disordered" evidence="12">
    <location>
        <begin position="562"/>
        <end position="587"/>
    </location>
</feature>
<comment type="similarity">
    <text evidence="3">Belongs to the glycosyltransferase 2 family. OpgH subfamily.</text>
</comment>
<dbReference type="InterPro" id="IPR029044">
    <property type="entry name" value="Nucleotide-diphossugar_trans"/>
</dbReference>
<keyword evidence="9 13" id="KW-0812">Transmembrane</keyword>
<keyword evidence="6" id="KW-0997">Cell inner membrane</keyword>
<evidence type="ECO:0000256" key="3">
    <source>
        <dbReference type="ARBA" id="ARBA00009337"/>
    </source>
</evidence>
<comment type="pathway">
    <text evidence="2">Glycan metabolism; osmoregulated periplasmic glucan (OPG) biosynthesis.</text>
</comment>
<evidence type="ECO:0000256" key="10">
    <source>
        <dbReference type="ARBA" id="ARBA00022989"/>
    </source>
</evidence>
<dbReference type="InterPro" id="IPR050321">
    <property type="entry name" value="Glycosyltr_2/OpgH_subfam"/>
</dbReference>
<accession>A0ABS7F703</accession>
<evidence type="ECO:0000256" key="6">
    <source>
        <dbReference type="ARBA" id="ARBA00022519"/>
    </source>
</evidence>
<comment type="caution">
    <text evidence="15">The sequence shown here is derived from an EMBL/GenBank/DDBJ whole genome shotgun (WGS) entry which is preliminary data.</text>
</comment>
<organism evidence="15 16">
    <name type="scientific">Caldovatus aquaticus</name>
    <dbReference type="NCBI Taxonomy" id="2865671"/>
    <lineage>
        <taxon>Bacteria</taxon>
        <taxon>Pseudomonadati</taxon>
        <taxon>Pseudomonadota</taxon>
        <taxon>Alphaproteobacteria</taxon>
        <taxon>Acetobacterales</taxon>
        <taxon>Roseomonadaceae</taxon>
        <taxon>Caldovatus</taxon>
    </lineage>
</organism>
<dbReference type="NCBIfam" id="NF003962">
    <property type="entry name" value="PRK05454.2-5"/>
    <property type="match status" value="1"/>
</dbReference>
<evidence type="ECO:0000256" key="4">
    <source>
        <dbReference type="ARBA" id="ARBA00020585"/>
    </source>
</evidence>
<sequence>MTAAALPARRAVFLLLVLAVLAGLAALAVAALAPGGWSAAEVAILLCYLGAAPWSALSTANPLIGFALRMASRDPAGAVLPALRAARPAGAPRLSTAIAVCVRDEDMAQVLPPLARLLDGLEAAGAGHRFALWILSDTSDPALAAAEEAAVAAFAAARAGRPVPVRYRRRADNAGFKAGNVMDFLDRHAAGHDLFLALDADSAMAPATVLRLVACMEADPALAIVQPLIAGRPARAAFPRLFQFNMRQAMRVWATGQAWWQGGEGPYWGHNAILRIEPFRRHCRLAPLPGGAPVLSHDQVEATRLHAAGWKVCVLPEDEGSLEANPPAMPEFLARDRRWAAGNMQYLALLRQPGLSAMARWQLAQAVLLFAAAPLWCLALLLAVANAAAGGGAGTPPGALALFLGASLAAYYAAELLGHAEVLLKPALAARYGGRARFARGAAAAMLFALLFQPVRLVHQARFLLRLALGRGRAGWAPQNRAERGVAWSDAARLLWPETALGLALAAALAATSWSALLFALPFLAGLVLAVPLCVLTAAPGFSAWLARHRVAATPEELAAAAAPGGAAEPAAGAAEEAAERAPASAA</sequence>
<evidence type="ECO:0000256" key="1">
    <source>
        <dbReference type="ARBA" id="ARBA00004429"/>
    </source>
</evidence>
<evidence type="ECO:0000256" key="9">
    <source>
        <dbReference type="ARBA" id="ARBA00022692"/>
    </source>
</evidence>
<evidence type="ECO:0000256" key="5">
    <source>
        <dbReference type="ARBA" id="ARBA00022475"/>
    </source>
</evidence>
<proteinExistence type="inferred from homology"/>
<feature type="transmembrane region" description="Helical" evidence="13">
    <location>
        <begin position="500"/>
        <end position="520"/>
    </location>
</feature>
<evidence type="ECO:0000256" key="12">
    <source>
        <dbReference type="SAM" id="MobiDB-lite"/>
    </source>
</evidence>
<dbReference type="PANTHER" id="PTHR43867:SF5">
    <property type="entry name" value="GLUCANS BIOSYNTHESIS GLUCOSYLTRANSFERASE H"/>
    <property type="match status" value="1"/>
</dbReference>
<dbReference type="InterPro" id="IPR001173">
    <property type="entry name" value="Glyco_trans_2-like"/>
</dbReference>
<evidence type="ECO:0000256" key="13">
    <source>
        <dbReference type="SAM" id="Phobius"/>
    </source>
</evidence>
<feature type="transmembrane region" description="Helical" evidence="13">
    <location>
        <begin position="438"/>
        <end position="455"/>
    </location>
</feature>